<protein>
    <submittedName>
        <fullName evidence="2">Uncharacterized protein</fullName>
    </submittedName>
</protein>
<keyword evidence="3" id="KW-1185">Reference proteome</keyword>
<accession>A0A4C1Y4K2</accession>
<comment type="caution">
    <text evidence="2">The sequence shown here is derived from an EMBL/GenBank/DDBJ whole genome shotgun (WGS) entry which is preliminary data.</text>
</comment>
<evidence type="ECO:0000313" key="3">
    <source>
        <dbReference type="Proteomes" id="UP000299102"/>
    </source>
</evidence>
<gene>
    <name evidence="2" type="ORF">EVAR_48827_1</name>
</gene>
<feature type="region of interest" description="Disordered" evidence="1">
    <location>
        <begin position="1"/>
        <end position="31"/>
    </location>
</feature>
<sequence>MPKEGPRLGPILELQAGPKPNFTGEAESTLRTGMRSELEEGKSYMNIYDTETETLVERRSLEFGEIQRTADELASSATALSKAGT</sequence>
<evidence type="ECO:0000313" key="2">
    <source>
        <dbReference type="EMBL" id="GBP69469.1"/>
    </source>
</evidence>
<name>A0A4C1Y4K2_EUMVA</name>
<reference evidence="2 3" key="1">
    <citation type="journal article" date="2019" name="Commun. Biol.">
        <title>The bagworm genome reveals a unique fibroin gene that provides high tensile strength.</title>
        <authorList>
            <person name="Kono N."/>
            <person name="Nakamura H."/>
            <person name="Ohtoshi R."/>
            <person name="Tomita M."/>
            <person name="Numata K."/>
            <person name="Arakawa K."/>
        </authorList>
    </citation>
    <scope>NUCLEOTIDE SEQUENCE [LARGE SCALE GENOMIC DNA]</scope>
</reference>
<proteinExistence type="predicted"/>
<dbReference type="EMBL" id="BGZK01001041">
    <property type="protein sequence ID" value="GBP69469.1"/>
    <property type="molecule type" value="Genomic_DNA"/>
</dbReference>
<dbReference type="Proteomes" id="UP000299102">
    <property type="component" value="Unassembled WGS sequence"/>
</dbReference>
<dbReference type="AlphaFoldDB" id="A0A4C1Y4K2"/>
<evidence type="ECO:0000256" key="1">
    <source>
        <dbReference type="SAM" id="MobiDB-lite"/>
    </source>
</evidence>
<organism evidence="2 3">
    <name type="scientific">Eumeta variegata</name>
    <name type="common">Bagworm moth</name>
    <name type="synonym">Eumeta japonica</name>
    <dbReference type="NCBI Taxonomy" id="151549"/>
    <lineage>
        <taxon>Eukaryota</taxon>
        <taxon>Metazoa</taxon>
        <taxon>Ecdysozoa</taxon>
        <taxon>Arthropoda</taxon>
        <taxon>Hexapoda</taxon>
        <taxon>Insecta</taxon>
        <taxon>Pterygota</taxon>
        <taxon>Neoptera</taxon>
        <taxon>Endopterygota</taxon>
        <taxon>Lepidoptera</taxon>
        <taxon>Glossata</taxon>
        <taxon>Ditrysia</taxon>
        <taxon>Tineoidea</taxon>
        <taxon>Psychidae</taxon>
        <taxon>Oiketicinae</taxon>
        <taxon>Eumeta</taxon>
    </lineage>
</organism>